<feature type="region of interest" description="Disordered" evidence="1">
    <location>
        <begin position="1"/>
        <end position="39"/>
    </location>
</feature>
<name>A0ABT1W6H2_9PROT</name>
<dbReference type="Proteomes" id="UP001524587">
    <property type="component" value="Unassembled WGS sequence"/>
</dbReference>
<dbReference type="EMBL" id="JAMSKV010000004">
    <property type="protein sequence ID" value="MCQ8278010.1"/>
    <property type="molecule type" value="Genomic_DNA"/>
</dbReference>
<accession>A0ABT1W6H2</accession>
<protein>
    <submittedName>
        <fullName evidence="2">Uncharacterized protein</fullName>
    </submittedName>
</protein>
<organism evidence="2 3">
    <name type="scientific">Endosaccharibacter trunci</name>
    <dbReference type="NCBI Taxonomy" id="2812733"/>
    <lineage>
        <taxon>Bacteria</taxon>
        <taxon>Pseudomonadati</taxon>
        <taxon>Pseudomonadota</taxon>
        <taxon>Alphaproteobacteria</taxon>
        <taxon>Acetobacterales</taxon>
        <taxon>Acetobacteraceae</taxon>
        <taxon>Endosaccharibacter</taxon>
    </lineage>
</organism>
<sequence length="56" mass="6410">MRRRRSEQPVAERRHGHAGDDRQDTAPSRLQQTRSAERPGLVCATLLKSRRVTCVL</sequence>
<proteinExistence type="predicted"/>
<comment type="caution">
    <text evidence="2">The sequence shown here is derived from an EMBL/GenBank/DDBJ whole genome shotgun (WGS) entry which is preliminary data.</text>
</comment>
<feature type="compositionally biased region" description="Basic and acidic residues" evidence="1">
    <location>
        <begin position="1"/>
        <end position="24"/>
    </location>
</feature>
<keyword evidence="3" id="KW-1185">Reference proteome</keyword>
<evidence type="ECO:0000313" key="2">
    <source>
        <dbReference type="EMBL" id="MCQ8278010.1"/>
    </source>
</evidence>
<gene>
    <name evidence="2" type="ORF">NFI95_06070</name>
</gene>
<dbReference type="RefSeq" id="WP_422863475.1">
    <property type="nucleotide sequence ID" value="NZ_JAMSKV010000004.1"/>
</dbReference>
<feature type="compositionally biased region" description="Polar residues" evidence="1">
    <location>
        <begin position="25"/>
        <end position="34"/>
    </location>
</feature>
<reference evidence="2 3" key="1">
    <citation type="submission" date="2022-06" db="EMBL/GenBank/DDBJ databases">
        <title>Endosaccharibacter gen. nov., sp. nov., endophytic bacteria isolated from sugarcane.</title>
        <authorList>
            <person name="Pitiwittayakul N."/>
            <person name="Yukphan P."/>
            <person name="Charoenyingcharoen P."/>
            <person name="Tanasupawat S."/>
        </authorList>
    </citation>
    <scope>NUCLEOTIDE SEQUENCE [LARGE SCALE GENOMIC DNA]</scope>
    <source>
        <strain evidence="2 3">KSS8</strain>
    </source>
</reference>
<evidence type="ECO:0000256" key="1">
    <source>
        <dbReference type="SAM" id="MobiDB-lite"/>
    </source>
</evidence>
<evidence type="ECO:0000313" key="3">
    <source>
        <dbReference type="Proteomes" id="UP001524587"/>
    </source>
</evidence>